<evidence type="ECO:0000313" key="3">
    <source>
        <dbReference type="Proteomes" id="UP000499080"/>
    </source>
</evidence>
<comment type="caution">
    <text evidence="2">The sequence shown here is derived from an EMBL/GenBank/DDBJ whole genome shotgun (WGS) entry which is preliminary data.</text>
</comment>
<feature type="region of interest" description="Disordered" evidence="1">
    <location>
        <begin position="1"/>
        <end position="26"/>
    </location>
</feature>
<proteinExistence type="predicted"/>
<evidence type="ECO:0000256" key="1">
    <source>
        <dbReference type="SAM" id="MobiDB-lite"/>
    </source>
</evidence>
<sequence>MMRMAPELPPPLQTSTPHQREDIWPRRIKPAPGPLSLWFFSGIEFRTWNPRAPRLRPYHQATAVSTDESGENCEKILGMIEPTRINIFL</sequence>
<organism evidence="2 3">
    <name type="scientific">Araneus ventricosus</name>
    <name type="common">Orbweaver spider</name>
    <name type="synonym">Epeira ventricosa</name>
    <dbReference type="NCBI Taxonomy" id="182803"/>
    <lineage>
        <taxon>Eukaryota</taxon>
        <taxon>Metazoa</taxon>
        <taxon>Ecdysozoa</taxon>
        <taxon>Arthropoda</taxon>
        <taxon>Chelicerata</taxon>
        <taxon>Arachnida</taxon>
        <taxon>Araneae</taxon>
        <taxon>Araneomorphae</taxon>
        <taxon>Entelegynae</taxon>
        <taxon>Araneoidea</taxon>
        <taxon>Araneidae</taxon>
        <taxon>Araneus</taxon>
    </lineage>
</organism>
<dbReference type="AlphaFoldDB" id="A0A4Y2W3J4"/>
<dbReference type="EMBL" id="BGPR01053916">
    <property type="protein sequence ID" value="GBO30710.1"/>
    <property type="molecule type" value="Genomic_DNA"/>
</dbReference>
<accession>A0A4Y2W3J4</accession>
<dbReference type="Proteomes" id="UP000499080">
    <property type="component" value="Unassembled WGS sequence"/>
</dbReference>
<gene>
    <name evidence="2" type="ORF">AVEN_112131_1</name>
</gene>
<protein>
    <submittedName>
        <fullName evidence="2">Uncharacterized protein</fullName>
    </submittedName>
</protein>
<evidence type="ECO:0000313" key="2">
    <source>
        <dbReference type="EMBL" id="GBO30710.1"/>
    </source>
</evidence>
<name>A0A4Y2W3J4_ARAVE</name>
<keyword evidence="3" id="KW-1185">Reference proteome</keyword>
<reference evidence="2 3" key="1">
    <citation type="journal article" date="2019" name="Sci. Rep.">
        <title>Orb-weaving spider Araneus ventricosus genome elucidates the spidroin gene catalogue.</title>
        <authorList>
            <person name="Kono N."/>
            <person name="Nakamura H."/>
            <person name="Ohtoshi R."/>
            <person name="Moran D.A.P."/>
            <person name="Shinohara A."/>
            <person name="Yoshida Y."/>
            <person name="Fujiwara M."/>
            <person name="Mori M."/>
            <person name="Tomita M."/>
            <person name="Arakawa K."/>
        </authorList>
    </citation>
    <scope>NUCLEOTIDE SEQUENCE [LARGE SCALE GENOMIC DNA]</scope>
</reference>